<dbReference type="STRING" id="717773.Thicy_0341"/>
<dbReference type="CDD" id="cd00093">
    <property type="entry name" value="HTH_XRE"/>
    <property type="match status" value="1"/>
</dbReference>
<accession>F6DAF1</accession>
<dbReference type="HOGENOM" id="CLU_066192_26_4_6"/>
<dbReference type="InterPro" id="IPR010982">
    <property type="entry name" value="Lambda_DNA-bd_dom_sf"/>
</dbReference>
<feature type="domain" description="HTH cro/C1-type" evidence="1">
    <location>
        <begin position="17"/>
        <end position="71"/>
    </location>
</feature>
<dbReference type="Gene3D" id="1.10.260.40">
    <property type="entry name" value="lambda repressor-like DNA-binding domains"/>
    <property type="match status" value="1"/>
</dbReference>
<reference evidence="2 3" key="1">
    <citation type="submission" date="2011-05" db="EMBL/GenBank/DDBJ databases">
        <title>Complete sequence of Thioalkalimicrobium cyclicum ALM1.</title>
        <authorList>
            <consortium name="US DOE Joint Genome Institute"/>
            <person name="Lucas S."/>
            <person name="Han J."/>
            <person name="Lapidus A."/>
            <person name="Cheng J.-F."/>
            <person name="Goodwin L."/>
            <person name="Pitluck S."/>
            <person name="Peters L."/>
            <person name="Mikhailova N."/>
            <person name="Davenport K."/>
            <person name="Han C."/>
            <person name="Tapia R."/>
            <person name="Land M."/>
            <person name="Hauser L."/>
            <person name="Kyrpides N."/>
            <person name="Ivanova N."/>
            <person name="Pagani I."/>
            <person name="Kappler U."/>
            <person name="Woyke T."/>
        </authorList>
    </citation>
    <scope>NUCLEOTIDE SEQUENCE [LARGE SCALE GENOMIC DNA]</scope>
    <source>
        <strain evidence="3">DSM 14477 / JCM 11371 / ALM1</strain>
    </source>
</reference>
<protein>
    <submittedName>
        <fullName evidence="2">Helix-turn-helix domain protein</fullName>
    </submittedName>
</protein>
<dbReference type="OrthoDB" id="5683219at2"/>
<evidence type="ECO:0000259" key="1">
    <source>
        <dbReference type="PROSITE" id="PS50943"/>
    </source>
</evidence>
<dbReference type="SUPFAM" id="SSF47413">
    <property type="entry name" value="lambda repressor-like DNA-binding domains"/>
    <property type="match status" value="1"/>
</dbReference>
<gene>
    <name evidence="2" type="ordered locus">Thicy_0341</name>
</gene>
<dbReference type="Pfam" id="PF01381">
    <property type="entry name" value="HTH_3"/>
    <property type="match status" value="1"/>
</dbReference>
<dbReference type="PROSITE" id="PS50943">
    <property type="entry name" value="HTH_CROC1"/>
    <property type="match status" value="1"/>
</dbReference>
<sequence length="132" mass="15338">MAKPAICDIDITIGKQIQRRRRELGLSADDLSECISVSQQQFSRYERAQSKITAAQLKRVADATQTDISWFLLGTENSQPIQAIQAIAEDNSYYQSFESNELLNRFNQLWQTFNLEQQRTLIRMLDMFNQSR</sequence>
<dbReference type="AlphaFoldDB" id="F6DAF1"/>
<dbReference type="GO" id="GO:0003677">
    <property type="term" value="F:DNA binding"/>
    <property type="evidence" value="ECO:0007669"/>
    <property type="project" value="InterPro"/>
</dbReference>
<proteinExistence type="predicted"/>
<name>F6DAF1_THICA</name>
<dbReference type="SMART" id="SM00530">
    <property type="entry name" value="HTH_XRE"/>
    <property type="match status" value="1"/>
</dbReference>
<dbReference type="Proteomes" id="UP000009232">
    <property type="component" value="Chromosome"/>
</dbReference>
<dbReference type="InterPro" id="IPR001387">
    <property type="entry name" value="Cro/C1-type_HTH"/>
</dbReference>
<organism evidence="2 3">
    <name type="scientific">Thiomicrospira cyclica (strain DSM 14477 / JCM 11371 / ALM1)</name>
    <name type="common">Thioalkalimicrobium cyclicum</name>
    <dbReference type="NCBI Taxonomy" id="717773"/>
    <lineage>
        <taxon>Bacteria</taxon>
        <taxon>Pseudomonadati</taxon>
        <taxon>Pseudomonadota</taxon>
        <taxon>Gammaproteobacteria</taxon>
        <taxon>Thiotrichales</taxon>
        <taxon>Piscirickettsiaceae</taxon>
        <taxon>Thiomicrospira</taxon>
    </lineage>
</organism>
<keyword evidence="3" id="KW-1185">Reference proteome</keyword>
<dbReference type="EMBL" id="CP002776">
    <property type="protein sequence ID" value="AEG31117.1"/>
    <property type="molecule type" value="Genomic_DNA"/>
</dbReference>
<dbReference type="KEGG" id="tcy:Thicy_0341"/>
<dbReference type="RefSeq" id="WP_013834898.1">
    <property type="nucleotide sequence ID" value="NC_015581.1"/>
</dbReference>
<evidence type="ECO:0000313" key="2">
    <source>
        <dbReference type="EMBL" id="AEG31117.1"/>
    </source>
</evidence>
<evidence type="ECO:0000313" key="3">
    <source>
        <dbReference type="Proteomes" id="UP000009232"/>
    </source>
</evidence>
<dbReference type="eggNOG" id="COG1395">
    <property type="taxonomic scope" value="Bacteria"/>
</dbReference>